<feature type="domain" description="ABC transporter" evidence="12">
    <location>
        <begin position="698"/>
        <end position="960"/>
    </location>
</feature>
<evidence type="ECO:0000256" key="10">
    <source>
        <dbReference type="SAM" id="MobiDB-lite"/>
    </source>
</evidence>
<feature type="coiled-coil region" evidence="9">
    <location>
        <begin position="453"/>
        <end position="483"/>
    </location>
</feature>
<dbReference type="Pfam" id="PF00005">
    <property type="entry name" value="ABC_tran"/>
    <property type="match status" value="2"/>
</dbReference>
<evidence type="ECO:0000256" key="4">
    <source>
        <dbReference type="ARBA" id="ARBA00022737"/>
    </source>
</evidence>
<dbReference type="SUPFAM" id="SSF52540">
    <property type="entry name" value="P-loop containing nucleoside triphosphate hydrolases"/>
    <property type="match status" value="2"/>
</dbReference>
<keyword evidence="2" id="KW-0813">Transport</keyword>
<feature type="domain" description="ABC transporter" evidence="12">
    <location>
        <begin position="1386"/>
        <end position="1643"/>
    </location>
</feature>
<feature type="region of interest" description="Disordered" evidence="10">
    <location>
        <begin position="993"/>
        <end position="1012"/>
    </location>
</feature>
<feature type="transmembrane region" description="Helical" evidence="11">
    <location>
        <begin position="390"/>
        <end position="416"/>
    </location>
</feature>
<feature type="transmembrane region" description="Helical" evidence="11">
    <location>
        <begin position="1182"/>
        <end position="1200"/>
    </location>
</feature>
<dbReference type="Proteomes" id="UP001565368">
    <property type="component" value="Unassembled WGS sequence"/>
</dbReference>
<evidence type="ECO:0000256" key="6">
    <source>
        <dbReference type="ARBA" id="ARBA00022840"/>
    </source>
</evidence>
<feature type="transmembrane region" description="Helical" evidence="11">
    <location>
        <begin position="1299"/>
        <end position="1316"/>
    </location>
</feature>
<dbReference type="Gene3D" id="3.40.50.300">
    <property type="entry name" value="P-loop containing nucleotide triphosphate hydrolases"/>
    <property type="match status" value="2"/>
</dbReference>
<evidence type="ECO:0000256" key="9">
    <source>
        <dbReference type="SAM" id="Coils"/>
    </source>
</evidence>
<evidence type="ECO:0000259" key="13">
    <source>
        <dbReference type="PROSITE" id="PS50929"/>
    </source>
</evidence>
<evidence type="ECO:0000256" key="3">
    <source>
        <dbReference type="ARBA" id="ARBA00022692"/>
    </source>
</evidence>
<dbReference type="InterPro" id="IPR003439">
    <property type="entry name" value="ABC_transporter-like_ATP-bd"/>
</dbReference>
<dbReference type="InterPro" id="IPR003593">
    <property type="entry name" value="AAA+_ATPase"/>
</dbReference>
<dbReference type="InterPro" id="IPR017871">
    <property type="entry name" value="ABC_transporter-like_CS"/>
</dbReference>
<evidence type="ECO:0000256" key="11">
    <source>
        <dbReference type="SAM" id="Phobius"/>
    </source>
</evidence>
<keyword evidence="4" id="KW-0677">Repeat</keyword>
<dbReference type="PANTHER" id="PTHR24223">
    <property type="entry name" value="ATP-BINDING CASSETTE SUB-FAMILY C"/>
    <property type="match status" value="1"/>
</dbReference>
<keyword evidence="7 11" id="KW-1133">Transmembrane helix</keyword>
<feature type="transmembrane region" description="Helical" evidence="11">
    <location>
        <begin position="1061"/>
        <end position="1079"/>
    </location>
</feature>
<keyword evidence="6" id="KW-0067">ATP-binding</keyword>
<sequence length="1667" mass="183757">MASTFAIATTALIPLVSLTSFAIYLSSHPASPVYSLLQRRGVQLPAASDEALDGGVGAFPAKRDAFDIDDPVVLSDGVPVAEAQFWRWTQGLKLTLLATLIPPVVANTLLLVFTIIASEGFEEHERLRAFLLPILLLPAHVINLIFAISYLYQKETRTHWPTTINLGVNLASQFLILGLLALLPSTPMPSSPISESRFFTITEIVNLPPLTIIPILTAVLPLLQLVPLLVVLVIRRGPPLYIPFQDLYPAKVVDAIPAGSHSLNPNYSNVIGEVQCTIPEWLLFTYASEVIERSKVQESMDVWDLPAWPASMRALPNYLQIKKVYGRRRTRLGKWEGFNLLYKLLVVNKGLFIAQSTLAAVTAVGYYGPHLLLKWFLDYLANDPGREQPAWGWVLALGLFVSNALVYLVTGITWSISSTWLTARFKLQLNGMLFAKTLRKKDIAAGAEDTGAVGDVKEEAAKAKKKKEDKEEEEEDEEAVSSKSQIMTLFTVDVDRVAEFIFHLFTIVDAPLEIIVATVFLVKLLGTSALLGLLATICFLPLNHLASKFVVTAQENLMKTRDQRTALMNEVLQGVRMLKFMAWERSFEKRINGIRKNELSWQARNYQIEVFFNLIWAITPVIVTVVSFLHFTLVRGETLTPSIAFTSIAVFNELRFALNALPETFIAALQGFVSCRRIEKYMSLAEVNDVEPFDGGDIVLVNATLTWPKDDSSSGSGKKSTAPTPRPDFSLADLSLRFPEGKLSLICGRLGSGKSLLLSGLLGEADLVAGQMSVPRSEPDAMSLFDNKVQDDEWIVPSLVAYVPQQAWLQNASIKDNIIFSSPWNAARYDAVIAACSLATDLEILEDGDETEIGEKGLNLSGGQKARVSLARAVYSRASVLYLDDVLSAVDAHTAHAIMDNCIKGPLLENRTVLLVSHHTALVSPAAAYIVALENGDVKFAGTRAEFVEGGLMQELEAEDPESKPTEGEQLEEKTIEETIGSKALHKSVVSLSGAAGGSEPGSETSSIAPTDEVSTLVGSSTPEVVKAKAPRKLIEDEKRVRGRIAWPVWKLYLTSLGGPIWWFFFIISVLIAAFTPVFERGWVTYWTDPDPNRPYHSSTYYVVGYSIISVGGVVLSDLQFAVTYFGSLRASRILHSKMLESVLFATLRFHDTTSRGRLLNRFGKDIEGLDSSMADNFVRSIAYALNVVVTVSSIMYVTVTSITEVGGWWFVVAGLIMLGVYYRAGSMYGQASRDMRRLDSVTRSPLYSLFGETVSGVAVIRAFGASTVALKQMMKLEDTNMLAFCWTWTINRWLSARFNMLSSLLVGITACAMLVSGVNAAFAGFALAFATTIMHDLLFVVRRFVQLEQSMVALERIKEYSEVPQEAPEHVEPRPPASWPAEGGISVDKLVIRYAPDLPDVLHSISFDVKPREKVGIVGSTGCGKSTLALSFFRFVEATSGKIVIDNIDIAKIGLTDLRSNIMIIPQDPTILSGTLRSTLDVFDEYDDADIYEALRRVHLLKADEPVGPAAVAESSSGDSDTEENRNVNVFRDLSYPVSEGGENFSTGEKQLVCMARAILRHNKVLFMDEATASIDYETDELISKTIRAEFADSTILTIAHRIHTIIDFDKVLVMHRGSIAEYASPAELLRDHRSRFYGLCKATGKTEFKNLKELAFAAEKRRAQV</sequence>
<dbReference type="Pfam" id="PF00664">
    <property type="entry name" value="ABC_membrane"/>
    <property type="match status" value="2"/>
</dbReference>
<evidence type="ECO:0000256" key="1">
    <source>
        <dbReference type="ARBA" id="ARBA00004370"/>
    </source>
</evidence>
<feature type="transmembrane region" description="Helical" evidence="11">
    <location>
        <begin position="350"/>
        <end position="370"/>
    </location>
</feature>
<evidence type="ECO:0000256" key="2">
    <source>
        <dbReference type="ARBA" id="ARBA00022448"/>
    </source>
</evidence>
<keyword evidence="15" id="KW-1185">Reference proteome</keyword>
<feature type="domain" description="ABC transmembrane type-1" evidence="13">
    <location>
        <begin position="358"/>
        <end position="670"/>
    </location>
</feature>
<dbReference type="CDD" id="cd03244">
    <property type="entry name" value="ABCC_MRP_domain2"/>
    <property type="match status" value="1"/>
</dbReference>
<name>A0ABR3Q9U3_9TREE</name>
<evidence type="ECO:0008006" key="16">
    <source>
        <dbReference type="Google" id="ProtNLM"/>
    </source>
</evidence>
<feature type="transmembrane region" description="Helical" evidence="11">
    <location>
        <begin position="212"/>
        <end position="234"/>
    </location>
</feature>
<comment type="caution">
    <text evidence="14">The sequence shown here is derived from an EMBL/GenBank/DDBJ whole genome shotgun (WGS) entry which is preliminary data.</text>
</comment>
<feature type="transmembrane region" description="Helical" evidence="11">
    <location>
        <begin position="94"/>
        <end position="117"/>
    </location>
</feature>
<feature type="domain" description="ABC transmembrane type-1" evidence="13">
    <location>
        <begin position="1064"/>
        <end position="1350"/>
    </location>
</feature>
<dbReference type="InterPro" id="IPR011527">
    <property type="entry name" value="ABC1_TM_dom"/>
</dbReference>
<dbReference type="CDD" id="cd18604">
    <property type="entry name" value="ABC_6TM_VMR1_D2_like"/>
    <property type="match status" value="1"/>
</dbReference>
<accession>A0ABR3Q9U3</accession>
<evidence type="ECO:0000259" key="12">
    <source>
        <dbReference type="PROSITE" id="PS50893"/>
    </source>
</evidence>
<dbReference type="RefSeq" id="XP_069211067.1">
    <property type="nucleotide sequence ID" value="XM_069350681.1"/>
</dbReference>
<feature type="compositionally biased region" description="Basic and acidic residues" evidence="10">
    <location>
        <begin position="961"/>
        <end position="973"/>
    </location>
</feature>
<feature type="transmembrane region" description="Helical" evidence="11">
    <location>
        <begin position="528"/>
        <end position="551"/>
    </location>
</feature>
<feature type="transmembrane region" description="Helical" evidence="11">
    <location>
        <begin position="6"/>
        <end position="25"/>
    </location>
</feature>
<dbReference type="GeneID" id="95983116"/>
<feature type="transmembrane region" description="Helical" evidence="11">
    <location>
        <begin position="610"/>
        <end position="634"/>
    </location>
</feature>
<dbReference type="CDD" id="cd03250">
    <property type="entry name" value="ABCC_MRP_domain1"/>
    <property type="match status" value="1"/>
</dbReference>
<keyword evidence="9" id="KW-0175">Coiled coil</keyword>
<keyword evidence="8 11" id="KW-0472">Membrane</keyword>
<dbReference type="PROSITE" id="PS50929">
    <property type="entry name" value="ABC_TM1F"/>
    <property type="match status" value="2"/>
</dbReference>
<feature type="transmembrane region" description="Helical" evidence="11">
    <location>
        <begin position="164"/>
        <end position="183"/>
    </location>
</feature>
<dbReference type="EMBL" id="JBBXJM010000002">
    <property type="protein sequence ID" value="KAL1411123.1"/>
    <property type="molecule type" value="Genomic_DNA"/>
</dbReference>
<evidence type="ECO:0000256" key="5">
    <source>
        <dbReference type="ARBA" id="ARBA00022741"/>
    </source>
</evidence>
<evidence type="ECO:0000313" key="15">
    <source>
        <dbReference type="Proteomes" id="UP001565368"/>
    </source>
</evidence>
<comment type="subcellular location">
    <subcellularLocation>
        <location evidence="1">Membrane</location>
    </subcellularLocation>
</comment>
<keyword evidence="3 11" id="KW-0812">Transmembrane</keyword>
<dbReference type="InterPro" id="IPR027417">
    <property type="entry name" value="P-loop_NTPase"/>
</dbReference>
<evidence type="ECO:0000256" key="8">
    <source>
        <dbReference type="ARBA" id="ARBA00023136"/>
    </source>
</evidence>
<dbReference type="Gene3D" id="1.20.1560.10">
    <property type="entry name" value="ABC transporter type 1, transmembrane domain"/>
    <property type="match status" value="2"/>
</dbReference>
<evidence type="ECO:0000256" key="7">
    <source>
        <dbReference type="ARBA" id="ARBA00022989"/>
    </source>
</evidence>
<keyword evidence="5" id="KW-0547">Nucleotide-binding</keyword>
<dbReference type="CDD" id="cd18596">
    <property type="entry name" value="ABC_6TM_VMR1_D1_like"/>
    <property type="match status" value="1"/>
</dbReference>
<dbReference type="PANTHER" id="PTHR24223:SF353">
    <property type="entry name" value="ABC TRANSPORTER ATP-BINDING PROTEIN_PERMEASE VMR1-RELATED"/>
    <property type="match status" value="1"/>
</dbReference>
<dbReference type="InterPro" id="IPR036640">
    <property type="entry name" value="ABC1_TM_sf"/>
</dbReference>
<dbReference type="PROSITE" id="PS50893">
    <property type="entry name" value="ABC_TRANSPORTER_2"/>
    <property type="match status" value="2"/>
</dbReference>
<feature type="region of interest" description="Disordered" evidence="10">
    <location>
        <begin position="954"/>
        <end position="973"/>
    </location>
</feature>
<dbReference type="PROSITE" id="PS00211">
    <property type="entry name" value="ABC_TRANSPORTER_1"/>
    <property type="match status" value="1"/>
</dbReference>
<feature type="transmembrane region" description="Helical" evidence="11">
    <location>
        <begin position="500"/>
        <end position="522"/>
    </location>
</feature>
<reference evidence="14 15" key="1">
    <citation type="submission" date="2023-08" db="EMBL/GenBank/DDBJ databases">
        <title>Annotated Genome Sequence of Vanrija albida AlHP1.</title>
        <authorList>
            <person name="Herzog R."/>
        </authorList>
    </citation>
    <scope>NUCLEOTIDE SEQUENCE [LARGE SCALE GENOMIC DNA]</scope>
    <source>
        <strain evidence="14 15">AlHP1</strain>
    </source>
</reference>
<dbReference type="InterPro" id="IPR050173">
    <property type="entry name" value="ABC_transporter_C-like"/>
</dbReference>
<protein>
    <recommendedName>
        <fullName evidence="16">ATP-binding cassette transporter</fullName>
    </recommendedName>
</protein>
<dbReference type="SMART" id="SM00382">
    <property type="entry name" value="AAA"/>
    <property type="match status" value="2"/>
</dbReference>
<organism evidence="14 15">
    <name type="scientific">Vanrija albida</name>
    <dbReference type="NCBI Taxonomy" id="181172"/>
    <lineage>
        <taxon>Eukaryota</taxon>
        <taxon>Fungi</taxon>
        <taxon>Dikarya</taxon>
        <taxon>Basidiomycota</taxon>
        <taxon>Agaricomycotina</taxon>
        <taxon>Tremellomycetes</taxon>
        <taxon>Trichosporonales</taxon>
        <taxon>Trichosporonaceae</taxon>
        <taxon>Vanrija</taxon>
    </lineage>
</organism>
<feature type="transmembrane region" description="Helical" evidence="11">
    <location>
        <begin position="129"/>
        <end position="152"/>
    </location>
</feature>
<gene>
    <name evidence="14" type="ORF">Q8F55_002073</name>
</gene>
<feature type="transmembrane region" description="Helical" evidence="11">
    <location>
        <begin position="1099"/>
        <end position="1126"/>
    </location>
</feature>
<evidence type="ECO:0000313" key="14">
    <source>
        <dbReference type="EMBL" id="KAL1411123.1"/>
    </source>
</evidence>
<dbReference type="SUPFAM" id="SSF90123">
    <property type="entry name" value="ABC transporter transmembrane region"/>
    <property type="match status" value="2"/>
</dbReference>
<proteinExistence type="predicted"/>
<feature type="transmembrane region" description="Helical" evidence="11">
    <location>
        <begin position="1206"/>
        <end position="1225"/>
    </location>
</feature>